<organism evidence="1 2">
    <name type="scientific">Streptomyces canus</name>
    <dbReference type="NCBI Taxonomy" id="58343"/>
    <lineage>
        <taxon>Bacteria</taxon>
        <taxon>Bacillati</taxon>
        <taxon>Actinomycetota</taxon>
        <taxon>Actinomycetes</taxon>
        <taxon>Kitasatosporales</taxon>
        <taxon>Streptomycetaceae</taxon>
        <taxon>Streptomyces</taxon>
        <taxon>Streptomyces aurantiacus group</taxon>
    </lineage>
</organism>
<evidence type="ECO:0000313" key="2">
    <source>
        <dbReference type="Proteomes" id="UP001234216"/>
    </source>
</evidence>
<reference evidence="1" key="1">
    <citation type="submission" date="2023-07" db="EMBL/GenBank/DDBJ databases">
        <title>Comparative genomics of wheat-associated soil bacteria to identify genetic determinants of phenazine resistance.</title>
        <authorList>
            <person name="Mouncey N."/>
        </authorList>
    </citation>
    <scope>NUCLEOTIDE SEQUENCE</scope>
    <source>
        <strain evidence="1">V4I22</strain>
    </source>
</reference>
<name>A0AAW8F2J3_9ACTN</name>
<sequence length="36" mass="3756">MDSATARARHQGAGMALDQAQMEALAKAVEEAKGIQ</sequence>
<comment type="caution">
    <text evidence="1">The sequence shown here is derived from an EMBL/GenBank/DDBJ whole genome shotgun (WGS) entry which is preliminary data.</text>
</comment>
<proteinExistence type="predicted"/>
<protein>
    <submittedName>
        <fullName evidence="1">Uncharacterized protein</fullName>
    </submittedName>
</protein>
<accession>A0AAW8F2J3</accession>
<dbReference type="AlphaFoldDB" id="A0AAW8F2J3"/>
<dbReference type="Proteomes" id="UP001234216">
    <property type="component" value="Unassembled WGS sequence"/>
</dbReference>
<evidence type="ECO:0000313" key="1">
    <source>
        <dbReference type="EMBL" id="MDQ0904307.1"/>
    </source>
</evidence>
<dbReference type="EMBL" id="JAUSZV010000001">
    <property type="protein sequence ID" value="MDQ0904307.1"/>
    <property type="molecule type" value="Genomic_DNA"/>
</dbReference>
<gene>
    <name evidence="1" type="ORF">QFZ22_000292</name>
</gene>